<keyword evidence="3" id="KW-1185">Reference proteome</keyword>
<sequence length="244" mass="25337">MGRIRHIVVAALTALALMPGHSAQAAEETAAGAVLAYDFGDAPGGRAEGPWSKGCFLDEIREVPACVVARGASITRVDGEGPAIAFPSPGAGTAVLKIAASERFNPGARDFAIEVLVRLDPGERTHGENVIQKGHYDGGQGQWKMQVDEGLPSCRIAGSRAGAHVAAIALGGSIEGMGWVRVRCERSGNLLTLTVGDLPPVYAPGDASMLIANDDELTIGGRLPGAPDNDQFHGDVDGVRLELR</sequence>
<organism evidence="2 3">
    <name type="scientific">Actinorhabdospora filicis</name>
    <dbReference type="NCBI Taxonomy" id="1785913"/>
    <lineage>
        <taxon>Bacteria</taxon>
        <taxon>Bacillati</taxon>
        <taxon>Actinomycetota</taxon>
        <taxon>Actinomycetes</taxon>
        <taxon>Micromonosporales</taxon>
        <taxon>Micromonosporaceae</taxon>
        <taxon>Actinorhabdospora</taxon>
    </lineage>
</organism>
<protein>
    <recommendedName>
        <fullName evidence="4">Concanavalin A-like lectin/glucanase superfamily protein</fullName>
    </recommendedName>
</protein>
<comment type="caution">
    <text evidence="2">The sequence shown here is derived from an EMBL/GenBank/DDBJ whole genome shotgun (WGS) entry which is preliminary data.</text>
</comment>
<gene>
    <name evidence="2" type="ORF">Afil01_45120</name>
</gene>
<dbReference type="Gene3D" id="2.60.120.200">
    <property type="match status" value="1"/>
</dbReference>
<dbReference type="SUPFAM" id="SSF49899">
    <property type="entry name" value="Concanavalin A-like lectins/glucanases"/>
    <property type="match status" value="1"/>
</dbReference>
<keyword evidence="1" id="KW-0732">Signal</keyword>
<evidence type="ECO:0000313" key="3">
    <source>
        <dbReference type="Proteomes" id="UP001165079"/>
    </source>
</evidence>
<feature type="signal peptide" evidence="1">
    <location>
        <begin position="1"/>
        <end position="25"/>
    </location>
</feature>
<dbReference type="AlphaFoldDB" id="A0A9W6SML5"/>
<dbReference type="Proteomes" id="UP001165079">
    <property type="component" value="Unassembled WGS sequence"/>
</dbReference>
<evidence type="ECO:0000256" key="1">
    <source>
        <dbReference type="SAM" id="SignalP"/>
    </source>
</evidence>
<dbReference type="RefSeq" id="WP_285664854.1">
    <property type="nucleotide sequence ID" value="NZ_BSTX01000003.1"/>
</dbReference>
<dbReference type="InterPro" id="IPR013320">
    <property type="entry name" value="ConA-like_dom_sf"/>
</dbReference>
<dbReference type="EMBL" id="BSTX01000003">
    <property type="protein sequence ID" value="GLZ79705.1"/>
    <property type="molecule type" value="Genomic_DNA"/>
</dbReference>
<accession>A0A9W6SML5</accession>
<name>A0A9W6SML5_9ACTN</name>
<evidence type="ECO:0000313" key="2">
    <source>
        <dbReference type="EMBL" id="GLZ79705.1"/>
    </source>
</evidence>
<proteinExistence type="predicted"/>
<feature type="chain" id="PRO_5040774262" description="Concanavalin A-like lectin/glucanase superfamily protein" evidence="1">
    <location>
        <begin position="26"/>
        <end position="244"/>
    </location>
</feature>
<reference evidence="2" key="1">
    <citation type="submission" date="2023-03" db="EMBL/GenBank/DDBJ databases">
        <title>Actinorhabdospora filicis NBRC 111898.</title>
        <authorList>
            <person name="Ichikawa N."/>
            <person name="Sato H."/>
            <person name="Tonouchi N."/>
        </authorList>
    </citation>
    <scope>NUCLEOTIDE SEQUENCE</scope>
    <source>
        <strain evidence="2">NBRC 111898</strain>
    </source>
</reference>
<evidence type="ECO:0008006" key="4">
    <source>
        <dbReference type="Google" id="ProtNLM"/>
    </source>
</evidence>